<gene>
    <name evidence="2" type="ORF">CDAR_570981</name>
</gene>
<accession>A0AAV4P3Y1</accession>
<sequence>MLPPGIEPEPPSGLVPKVRAKYQSSTKGQSRQMETTDRLKDIPVKYVTNHPFQVKRLPRVGRICIKTILLFLFGTKHKKNQSSLPHSNVDLHAGLFH</sequence>
<comment type="caution">
    <text evidence="2">The sequence shown here is derived from an EMBL/GenBank/DDBJ whole genome shotgun (WGS) entry which is preliminary data.</text>
</comment>
<proteinExistence type="predicted"/>
<dbReference type="AlphaFoldDB" id="A0AAV4P3Y1"/>
<feature type="compositionally biased region" description="Pro residues" evidence="1">
    <location>
        <begin position="1"/>
        <end position="13"/>
    </location>
</feature>
<dbReference type="EMBL" id="BPLQ01002316">
    <property type="protein sequence ID" value="GIX91354.1"/>
    <property type="molecule type" value="Genomic_DNA"/>
</dbReference>
<evidence type="ECO:0000313" key="3">
    <source>
        <dbReference type="Proteomes" id="UP001054837"/>
    </source>
</evidence>
<evidence type="ECO:0000256" key="1">
    <source>
        <dbReference type="SAM" id="MobiDB-lite"/>
    </source>
</evidence>
<reference evidence="2 3" key="1">
    <citation type="submission" date="2021-06" db="EMBL/GenBank/DDBJ databases">
        <title>Caerostris darwini draft genome.</title>
        <authorList>
            <person name="Kono N."/>
            <person name="Arakawa K."/>
        </authorList>
    </citation>
    <scope>NUCLEOTIDE SEQUENCE [LARGE SCALE GENOMIC DNA]</scope>
</reference>
<protein>
    <submittedName>
        <fullName evidence="2">Uncharacterized protein</fullName>
    </submittedName>
</protein>
<keyword evidence="3" id="KW-1185">Reference proteome</keyword>
<organism evidence="2 3">
    <name type="scientific">Caerostris darwini</name>
    <dbReference type="NCBI Taxonomy" id="1538125"/>
    <lineage>
        <taxon>Eukaryota</taxon>
        <taxon>Metazoa</taxon>
        <taxon>Ecdysozoa</taxon>
        <taxon>Arthropoda</taxon>
        <taxon>Chelicerata</taxon>
        <taxon>Arachnida</taxon>
        <taxon>Araneae</taxon>
        <taxon>Araneomorphae</taxon>
        <taxon>Entelegynae</taxon>
        <taxon>Araneoidea</taxon>
        <taxon>Araneidae</taxon>
        <taxon>Caerostris</taxon>
    </lineage>
</organism>
<evidence type="ECO:0000313" key="2">
    <source>
        <dbReference type="EMBL" id="GIX91354.1"/>
    </source>
</evidence>
<feature type="compositionally biased region" description="Polar residues" evidence="1">
    <location>
        <begin position="22"/>
        <end position="33"/>
    </location>
</feature>
<name>A0AAV4P3Y1_9ARAC</name>
<feature type="region of interest" description="Disordered" evidence="1">
    <location>
        <begin position="1"/>
        <end position="37"/>
    </location>
</feature>
<dbReference type="Proteomes" id="UP001054837">
    <property type="component" value="Unassembled WGS sequence"/>
</dbReference>